<gene>
    <name evidence="9" type="ORF">ANN_00524</name>
</gene>
<comment type="caution">
    <text evidence="9">The sequence shown here is derived from an EMBL/GenBank/DDBJ whole genome shotgun (WGS) entry which is preliminary data.</text>
</comment>
<keyword evidence="3 8" id="KW-0812">Transmembrane</keyword>
<keyword evidence="2" id="KW-1003">Cell membrane</keyword>
<feature type="transmembrane region" description="Helical" evidence="8">
    <location>
        <begin position="12"/>
        <end position="29"/>
    </location>
</feature>
<keyword evidence="4 8" id="KW-1133">Transmembrane helix</keyword>
<evidence type="ECO:0008006" key="11">
    <source>
        <dbReference type="Google" id="ProtNLM"/>
    </source>
</evidence>
<feature type="transmembrane region" description="Helical" evidence="8">
    <location>
        <begin position="958"/>
        <end position="979"/>
    </location>
</feature>
<feature type="transmembrane region" description="Helical" evidence="8">
    <location>
        <begin position="269"/>
        <end position="292"/>
    </location>
</feature>
<keyword evidence="6" id="KW-0675">Receptor</keyword>
<feature type="transmembrane region" description="Helical" evidence="8">
    <location>
        <begin position="867"/>
        <end position="888"/>
    </location>
</feature>
<feature type="transmembrane region" description="Helical" evidence="8">
    <location>
        <begin position="753"/>
        <end position="772"/>
    </location>
</feature>
<evidence type="ECO:0000256" key="2">
    <source>
        <dbReference type="ARBA" id="ARBA00022475"/>
    </source>
</evidence>
<feature type="transmembrane region" description="Helical" evidence="8">
    <location>
        <begin position="41"/>
        <end position="61"/>
    </location>
</feature>
<accession>A0ABQ8TR86</accession>
<keyword evidence="7" id="KW-0807">Transducer</keyword>
<comment type="subcellular location">
    <subcellularLocation>
        <location evidence="1">Cell membrane</location>
        <topology evidence="1">Multi-pass membrane protein</topology>
    </subcellularLocation>
</comment>
<evidence type="ECO:0000256" key="5">
    <source>
        <dbReference type="ARBA" id="ARBA00023136"/>
    </source>
</evidence>
<feature type="transmembrane region" description="Helical" evidence="8">
    <location>
        <begin position="163"/>
        <end position="185"/>
    </location>
</feature>
<proteinExistence type="predicted"/>
<evidence type="ECO:0000256" key="7">
    <source>
        <dbReference type="ARBA" id="ARBA00023224"/>
    </source>
</evidence>
<keyword evidence="10" id="KW-1185">Reference proteome</keyword>
<feature type="transmembrane region" description="Helical" evidence="8">
    <location>
        <begin position="304"/>
        <end position="325"/>
    </location>
</feature>
<dbReference type="PANTHER" id="PTHR21143">
    <property type="entry name" value="INVERTEBRATE GUSTATORY RECEPTOR"/>
    <property type="match status" value="1"/>
</dbReference>
<feature type="transmembrane region" description="Helical" evidence="8">
    <location>
        <begin position="1039"/>
        <end position="1059"/>
    </location>
</feature>
<organism evidence="9 10">
    <name type="scientific">Periplaneta americana</name>
    <name type="common">American cockroach</name>
    <name type="synonym">Blatta americana</name>
    <dbReference type="NCBI Taxonomy" id="6978"/>
    <lineage>
        <taxon>Eukaryota</taxon>
        <taxon>Metazoa</taxon>
        <taxon>Ecdysozoa</taxon>
        <taxon>Arthropoda</taxon>
        <taxon>Hexapoda</taxon>
        <taxon>Insecta</taxon>
        <taxon>Pterygota</taxon>
        <taxon>Neoptera</taxon>
        <taxon>Polyneoptera</taxon>
        <taxon>Dictyoptera</taxon>
        <taxon>Blattodea</taxon>
        <taxon>Blattoidea</taxon>
        <taxon>Blattidae</taxon>
        <taxon>Blattinae</taxon>
        <taxon>Periplaneta</taxon>
    </lineage>
</organism>
<feature type="transmembrane region" description="Helical" evidence="8">
    <location>
        <begin position="73"/>
        <end position="94"/>
    </location>
</feature>
<feature type="transmembrane region" description="Helical" evidence="8">
    <location>
        <begin position="133"/>
        <end position="157"/>
    </location>
</feature>
<evidence type="ECO:0000256" key="6">
    <source>
        <dbReference type="ARBA" id="ARBA00023170"/>
    </source>
</evidence>
<evidence type="ECO:0000256" key="3">
    <source>
        <dbReference type="ARBA" id="ARBA00022692"/>
    </source>
</evidence>
<feature type="transmembrane region" description="Helical" evidence="8">
    <location>
        <begin position="1093"/>
        <end position="1112"/>
    </location>
</feature>
<feature type="transmembrane region" description="Helical" evidence="8">
    <location>
        <begin position="925"/>
        <end position="946"/>
    </location>
</feature>
<evidence type="ECO:0000313" key="9">
    <source>
        <dbReference type="EMBL" id="KAJ4449129.1"/>
    </source>
</evidence>
<keyword evidence="5 8" id="KW-0472">Membrane</keyword>
<feature type="transmembrane region" description="Helical" evidence="8">
    <location>
        <begin position="622"/>
        <end position="643"/>
    </location>
</feature>
<feature type="transmembrane region" description="Helical" evidence="8">
    <location>
        <begin position="784"/>
        <end position="809"/>
    </location>
</feature>
<evidence type="ECO:0000256" key="4">
    <source>
        <dbReference type="ARBA" id="ARBA00022989"/>
    </source>
</evidence>
<dbReference type="EMBL" id="JAJSOF020000003">
    <property type="protein sequence ID" value="KAJ4449129.1"/>
    <property type="molecule type" value="Genomic_DNA"/>
</dbReference>
<evidence type="ECO:0000313" key="10">
    <source>
        <dbReference type="Proteomes" id="UP001148838"/>
    </source>
</evidence>
<dbReference type="Pfam" id="PF08395">
    <property type="entry name" value="7tm_7"/>
    <property type="match status" value="4"/>
</dbReference>
<dbReference type="Proteomes" id="UP001148838">
    <property type="component" value="Unassembled WGS sequence"/>
</dbReference>
<feature type="transmembrane region" description="Helical" evidence="8">
    <location>
        <begin position="475"/>
        <end position="497"/>
    </location>
</feature>
<protein>
    <recommendedName>
        <fullName evidence="11">Gustatory receptor</fullName>
    </recommendedName>
</protein>
<feature type="transmembrane region" description="Helical" evidence="8">
    <location>
        <begin position="534"/>
        <end position="559"/>
    </location>
</feature>
<dbReference type="PANTHER" id="PTHR21143:SF133">
    <property type="entry name" value="GUSTATORY AND PHEROMONE RECEPTOR 32A-RELATED"/>
    <property type="match status" value="1"/>
</dbReference>
<evidence type="ECO:0000256" key="1">
    <source>
        <dbReference type="ARBA" id="ARBA00004651"/>
    </source>
</evidence>
<sequence length="1230" mass="141325">MITFTNTKGVYFSLQPALSVFKFFGYAGFGKRTSYFKYCGLCWSLLCIVLYCVVVVFLISFEVNKNYPARLKYVVYLRAVMMTLSAIMTTVWFISSRRKLITKLIDDLSDVDLILYIERERCRFYRARKRHTLLQLILHIAALQIPIAVYFTVSFAIGNIIKYIAIDLCTCSNMVMIILFMNLVLNLRCRYIHLNSLIMKLDTQIFSTLDSSDRLNCVGIPVFTIKKASENFEVKTPKGLLHQITTFKLIYTELYGVARLINLAFGFPLLIAFFWIFVSLINTLFVLLMTVIRGKAVGIYLKYAIASAILGLMKIMLLTEICLCCHMTKTESKKSLVLVRKLLLRHGLNDVVMNELERFANYIKDMRPKFTACDNTCNRVTVAVCIWTYFWHSRMLYVVSNGFNNNGLVAGIHYWAFRCRYIHLNSLIMKLNSQIFTTQDSSDRLSCVGVPVFTITKANENFLVKKPKGLLHQITSFRLICTELYGISSLINLAFGLPLLISFFWMFVSLMNTLFVLLTNAIRGKAVGIYMKYVLGCSIVGVMQVLLLTEICVCCHITTTETSKSLVLVRKLLLRHDLNDAVVNELERFANYIKDMRPKFTSCVIFLIGFEVNNNYPPILKYVGYLRVLMMALSAIMTTVWFISSKRELIPNLINDLSDVDFILYMEKERYIHLNSLITNLNSQIFSTLDSSDRLNCIGVPVFTIKKASENYVVRKPKGLLQQITSFRLIYTELYGISSLINSAFGLPLLISFFWMFISLMNTLFVLLTSVIRDNGVGIYIKYVIGSSIVGLMKIMLLTEICVCCHITTTETSKSLVLVRKLLLRHDLNDAVMNELERFANYIKDMRPTFTACGIEVDNHYPAILRYVGYLRTLMMNLSAIISTVWFISSRRKLIPKLINDLSDVDFILYMEKERYEFYRKTKRYTLLQLTLHIAAIQIPLIVILSRTTSFEAVIHHMAIGLCTCSNVVLVTLFMNLVWNLRCRYLHLNSLILKLNSQIFSTQDTSDRLNFVRVPVFTIKKTSESYVVKKPKGLLHQITSFRLIYTELYGISSLINSAFGLPLLVYFFWMFVSLMNTLFILLTSVIRGNAVGIYMKYVIGSSIVGLMKIMLLTEICVCCHITTTETNKSLVLVRKLLLRHDLNDAVVNELERFANYMKDMRPKFTACGYNKFLLEKLTRQRTQSTRKTAIVAKVRVAVIQRNPPTQRSNDNRTGTCEGTDYRTILENLLL</sequence>
<name>A0ABQ8TR86_PERAM</name>
<dbReference type="InterPro" id="IPR013604">
    <property type="entry name" value="7TM_chemorcpt"/>
</dbReference>
<reference evidence="9 10" key="1">
    <citation type="journal article" date="2022" name="Allergy">
        <title>Genome assembly and annotation of Periplaneta americana reveal a comprehensive cockroach allergen profile.</title>
        <authorList>
            <person name="Wang L."/>
            <person name="Xiong Q."/>
            <person name="Saelim N."/>
            <person name="Wang L."/>
            <person name="Nong W."/>
            <person name="Wan A.T."/>
            <person name="Shi M."/>
            <person name="Liu X."/>
            <person name="Cao Q."/>
            <person name="Hui J.H.L."/>
            <person name="Sookrung N."/>
            <person name="Leung T.F."/>
            <person name="Tungtrongchitr A."/>
            <person name="Tsui S.K.W."/>
        </authorList>
    </citation>
    <scope>NUCLEOTIDE SEQUENCE [LARGE SCALE GENOMIC DNA]</scope>
    <source>
        <strain evidence="9">PWHHKU_190912</strain>
    </source>
</reference>
<evidence type="ECO:0000256" key="8">
    <source>
        <dbReference type="SAM" id="Phobius"/>
    </source>
</evidence>